<proteinExistence type="predicted"/>
<dbReference type="EMBL" id="UAQE01000004">
    <property type="protein sequence ID" value="SPU38551.1"/>
    <property type="molecule type" value="Genomic_DNA"/>
</dbReference>
<gene>
    <name evidence="1" type="ORF">NCTC7582_04513</name>
</gene>
<dbReference type="AlphaFoldDB" id="A0A2X1B9Q6"/>
<name>A0A2X1B9Q6_9BACI</name>
<reference evidence="1 2" key="1">
    <citation type="submission" date="2018-06" db="EMBL/GenBank/DDBJ databases">
        <authorList>
            <consortium name="Pathogen Informatics"/>
            <person name="Doyle S."/>
        </authorList>
    </citation>
    <scope>NUCLEOTIDE SEQUENCE [LARGE SCALE GENOMIC DNA]</scope>
    <source>
        <strain evidence="1 2">NCTC7582</strain>
    </source>
</reference>
<dbReference type="Proteomes" id="UP000251431">
    <property type="component" value="Unassembled WGS sequence"/>
</dbReference>
<organism evidence="1 2">
    <name type="scientific">Lysinibacillus capsici</name>
    <dbReference type="NCBI Taxonomy" id="2115968"/>
    <lineage>
        <taxon>Bacteria</taxon>
        <taxon>Bacillati</taxon>
        <taxon>Bacillota</taxon>
        <taxon>Bacilli</taxon>
        <taxon>Bacillales</taxon>
        <taxon>Bacillaceae</taxon>
        <taxon>Lysinibacillus</taxon>
    </lineage>
</organism>
<evidence type="ECO:0000313" key="2">
    <source>
        <dbReference type="Proteomes" id="UP000251431"/>
    </source>
</evidence>
<evidence type="ECO:0000313" key="1">
    <source>
        <dbReference type="EMBL" id="SPU38551.1"/>
    </source>
</evidence>
<sequence length="36" mass="3837">MIVGTILLAFALPVGIVLAVDLLNEQHHSATQINHS</sequence>
<accession>A0A2X1B9Q6</accession>
<dbReference type="RefSeq" id="WP_112118452.1">
    <property type="nucleotide sequence ID" value="NZ_UAQE01000004.1"/>
</dbReference>
<protein>
    <submittedName>
        <fullName evidence="1">Uncharacterized protein</fullName>
    </submittedName>
</protein>